<dbReference type="Gene3D" id="3.40.50.1820">
    <property type="entry name" value="alpha/beta hydrolase"/>
    <property type="match status" value="2"/>
</dbReference>
<evidence type="ECO:0000313" key="1">
    <source>
        <dbReference type="EMBL" id="CAB3980209.1"/>
    </source>
</evidence>
<dbReference type="EMBL" id="CACRXK020000269">
    <property type="protein sequence ID" value="CAB3980209.1"/>
    <property type="molecule type" value="Genomic_DNA"/>
</dbReference>
<dbReference type="PANTHER" id="PTHR11440">
    <property type="entry name" value="LECITHIN-CHOLESTEROL ACYLTRANSFERASE-RELATED"/>
    <property type="match status" value="1"/>
</dbReference>
<dbReference type="OrthoDB" id="190846at2759"/>
<dbReference type="InterPro" id="IPR029058">
    <property type="entry name" value="AB_hydrolase_fold"/>
</dbReference>
<comment type="caution">
    <text evidence="1">The sequence shown here is derived from an EMBL/GenBank/DDBJ whole genome shotgun (WGS) entry which is preliminary data.</text>
</comment>
<dbReference type="InterPro" id="IPR003386">
    <property type="entry name" value="LACT/PDAT_acylTrfase"/>
</dbReference>
<keyword evidence="2" id="KW-1185">Reference proteome</keyword>
<dbReference type="Proteomes" id="UP001152795">
    <property type="component" value="Unassembled WGS sequence"/>
</dbReference>
<dbReference type="GO" id="GO:0008374">
    <property type="term" value="F:O-acyltransferase activity"/>
    <property type="evidence" value="ECO:0007669"/>
    <property type="project" value="InterPro"/>
</dbReference>
<accession>A0A7D9HB43</accession>
<evidence type="ECO:0000313" key="2">
    <source>
        <dbReference type="Proteomes" id="UP001152795"/>
    </source>
</evidence>
<organism evidence="1 2">
    <name type="scientific">Paramuricea clavata</name>
    <name type="common">Red gorgonian</name>
    <name type="synonym">Violescent sea-whip</name>
    <dbReference type="NCBI Taxonomy" id="317549"/>
    <lineage>
        <taxon>Eukaryota</taxon>
        <taxon>Metazoa</taxon>
        <taxon>Cnidaria</taxon>
        <taxon>Anthozoa</taxon>
        <taxon>Octocorallia</taxon>
        <taxon>Malacalcyonacea</taxon>
        <taxon>Plexauridae</taxon>
        <taxon>Paramuricea</taxon>
    </lineage>
</organism>
<gene>
    <name evidence="1" type="ORF">PACLA_8A033732</name>
</gene>
<dbReference type="AlphaFoldDB" id="A0A7D9HB43"/>
<dbReference type="Pfam" id="PF02450">
    <property type="entry name" value="LCAT"/>
    <property type="match status" value="2"/>
</dbReference>
<protein>
    <submittedName>
        <fullName evidence="1">Group XV phospholipase A2-like</fullName>
    </submittedName>
</protein>
<dbReference type="SUPFAM" id="SSF53474">
    <property type="entry name" value="alpha/beta-Hydrolases"/>
    <property type="match status" value="1"/>
</dbReference>
<proteinExistence type="predicted"/>
<reference evidence="1" key="1">
    <citation type="submission" date="2020-04" db="EMBL/GenBank/DDBJ databases">
        <authorList>
            <person name="Alioto T."/>
            <person name="Alioto T."/>
            <person name="Gomez Garrido J."/>
        </authorList>
    </citation>
    <scope>NUCLEOTIDE SEQUENCE</scope>
    <source>
        <strain evidence="1">A484AB</strain>
    </source>
</reference>
<sequence>MAFLSAKFLIFLYFYGVLCKETPRNPLVIVIGDGGSQIQLKLNKPEHVHFWCEKVSDWFTSWVSVEELLPRIIDCFTDNMRLVFNDTNGTFSNSPGVQSRVPYFGNTTGIEYLDPSTKDVGEYFGAFVQGLVDTGYVRGKSIRAAPYDFRNTPDLTGEYFSKLKALIEETFAMNENMPVVLVCHSLGCPYSSIFLHKQTQNWLDKYLRVWLTISAPWGGSVKTVGLYASGYTLGIPRVLVNPLKLRAFQRSVKSSIYLLPSKDFWNADHAFVQSATRNYTINDYDAFFQDIKYPIAIEMKKTVPPIFNSSAPNVPVLCLHGSGVDTPVTYRYKPGTFPDGPPDRVMSDGDGTVSSISLKGCTRWQQEKPLVIKDFDSCEHNGILRNEAFIDFVKDFLYNGTF</sequence>
<dbReference type="GO" id="GO:0006629">
    <property type="term" value="P:lipid metabolic process"/>
    <property type="evidence" value="ECO:0007669"/>
    <property type="project" value="InterPro"/>
</dbReference>
<name>A0A7D9HB43_PARCT</name>